<dbReference type="Gene3D" id="3.90.1150.10">
    <property type="entry name" value="Aspartate Aminotransferase, domain 1"/>
    <property type="match status" value="1"/>
</dbReference>
<name>A0AAE9HFD9_ALCFA</name>
<evidence type="ECO:0000313" key="10">
    <source>
        <dbReference type="Proteomes" id="UP000830925"/>
    </source>
</evidence>
<dbReference type="GO" id="GO:0008483">
    <property type="term" value="F:transaminase activity"/>
    <property type="evidence" value="ECO:0007669"/>
    <property type="project" value="UniProtKB-KW"/>
</dbReference>
<dbReference type="InterPro" id="IPR036390">
    <property type="entry name" value="WH_DNA-bd_sf"/>
</dbReference>
<protein>
    <submittedName>
        <fullName evidence="9">PLP-dependent aminotransferase family protein</fullName>
    </submittedName>
</protein>
<evidence type="ECO:0000256" key="5">
    <source>
        <dbReference type="ARBA" id="ARBA00023015"/>
    </source>
</evidence>
<keyword evidence="2 9" id="KW-0032">Aminotransferase</keyword>
<dbReference type="GO" id="GO:0030170">
    <property type="term" value="F:pyridoxal phosphate binding"/>
    <property type="evidence" value="ECO:0007669"/>
    <property type="project" value="InterPro"/>
</dbReference>
<dbReference type="PANTHER" id="PTHR46577:SF2">
    <property type="entry name" value="TRANSCRIPTIONAL REGULATORY PROTEIN"/>
    <property type="match status" value="1"/>
</dbReference>
<reference evidence="9" key="1">
    <citation type="submission" date="2022-04" db="EMBL/GenBank/DDBJ databases">
        <title>Genomic mining of Alcaligenes faecalis D334 producing ectoin and derivatives.</title>
        <authorList>
            <person name="Doan V.T."/>
            <person name="Quach N.T."/>
            <person name="Vu T.-H.-N."/>
            <person name="Phi Q.-T."/>
        </authorList>
    </citation>
    <scope>NUCLEOTIDE SEQUENCE</scope>
    <source>
        <strain evidence="9">D334</strain>
    </source>
</reference>
<dbReference type="SUPFAM" id="SSF53383">
    <property type="entry name" value="PLP-dependent transferases"/>
    <property type="match status" value="1"/>
</dbReference>
<sequence length="475" mass="52670">MKLYETLAKELAQAILDGTVAAGERMPSVRQLMDKHKISASTIFQAYYRLEAQGLIKARPRSGYYVCSSLAPHTLEADTASQPPLQATSVNNSDLIMAILQSSSERSVAPLGSAFPSPVLFPLERLGRFLSASLKQQDPWASVDDLTQGHAPLRRQIALRYLAQGMAINANDIVITNGALEALNLCLAAVTQPGDIVLVESPTFYAALQSLERMKLQALEVPTHPREGIDLEALEHAIKHHAPKACWLMTNFQNPLGSLMPDAKKAQLVELLARYEIPLIEDDVYGELYFDTERPRPAKAFDRQGLVMHCSSFSKTLAPGYRIGWAVPGRYIREVAQAKLTTTLTSPVPTQLALASYLEKGAYEQHLRRLRTQLKSQYAQFSKALGRYFPAGTRATRPEGGYFLWVELEKSVQTLELHRQALSQGISLAPGSIFSTTLNYSHCLRLNFGHPWTEHSDHALEILGNLCRPLPLKKS</sequence>
<dbReference type="RefSeq" id="WP_060186334.1">
    <property type="nucleotide sequence ID" value="NZ_CP092182.1"/>
</dbReference>
<dbReference type="Pfam" id="PF00392">
    <property type="entry name" value="GntR"/>
    <property type="match status" value="1"/>
</dbReference>
<evidence type="ECO:0000256" key="3">
    <source>
        <dbReference type="ARBA" id="ARBA00022679"/>
    </source>
</evidence>
<evidence type="ECO:0000256" key="6">
    <source>
        <dbReference type="ARBA" id="ARBA00023125"/>
    </source>
</evidence>
<dbReference type="Pfam" id="PF00155">
    <property type="entry name" value="Aminotran_1_2"/>
    <property type="match status" value="1"/>
</dbReference>
<evidence type="ECO:0000259" key="8">
    <source>
        <dbReference type="PROSITE" id="PS50949"/>
    </source>
</evidence>
<evidence type="ECO:0000256" key="4">
    <source>
        <dbReference type="ARBA" id="ARBA00022898"/>
    </source>
</evidence>
<gene>
    <name evidence="9" type="ORF">MXF72_04585</name>
</gene>
<evidence type="ECO:0000256" key="2">
    <source>
        <dbReference type="ARBA" id="ARBA00022576"/>
    </source>
</evidence>
<keyword evidence="4" id="KW-0663">Pyridoxal phosphate</keyword>
<dbReference type="Proteomes" id="UP000830925">
    <property type="component" value="Chromosome"/>
</dbReference>
<dbReference type="GO" id="GO:0003677">
    <property type="term" value="F:DNA binding"/>
    <property type="evidence" value="ECO:0007669"/>
    <property type="project" value="UniProtKB-KW"/>
</dbReference>
<dbReference type="CDD" id="cd00609">
    <property type="entry name" value="AAT_like"/>
    <property type="match status" value="1"/>
</dbReference>
<evidence type="ECO:0000313" key="9">
    <source>
        <dbReference type="EMBL" id="UPL22362.1"/>
    </source>
</evidence>
<evidence type="ECO:0000256" key="1">
    <source>
        <dbReference type="ARBA" id="ARBA00005384"/>
    </source>
</evidence>
<dbReference type="InterPro" id="IPR004839">
    <property type="entry name" value="Aminotransferase_I/II_large"/>
</dbReference>
<dbReference type="PANTHER" id="PTHR46577">
    <property type="entry name" value="HTH-TYPE TRANSCRIPTIONAL REGULATORY PROTEIN GABR"/>
    <property type="match status" value="1"/>
</dbReference>
<dbReference type="InterPro" id="IPR036388">
    <property type="entry name" value="WH-like_DNA-bd_sf"/>
</dbReference>
<dbReference type="EMBL" id="CP095873">
    <property type="protein sequence ID" value="UPL22362.1"/>
    <property type="molecule type" value="Genomic_DNA"/>
</dbReference>
<dbReference type="InterPro" id="IPR051446">
    <property type="entry name" value="HTH_trans_reg/aminotransferase"/>
</dbReference>
<comment type="similarity">
    <text evidence="1">In the C-terminal section; belongs to the class-I pyridoxal-phosphate-dependent aminotransferase family.</text>
</comment>
<feature type="domain" description="HTH gntR-type" evidence="8">
    <location>
        <begin position="1"/>
        <end position="69"/>
    </location>
</feature>
<dbReference type="InterPro" id="IPR015421">
    <property type="entry name" value="PyrdxlP-dep_Trfase_major"/>
</dbReference>
<dbReference type="SMART" id="SM00345">
    <property type="entry name" value="HTH_GNTR"/>
    <property type="match status" value="1"/>
</dbReference>
<keyword evidence="5" id="KW-0805">Transcription regulation</keyword>
<evidence type="ECO:0000256" key="7">
    <source>
        <dbReference type="ARBA" id="ARBA00023163"/>
    </source>
</evidence>
<dbReference type="PROSITE" id="PS50949">
    <property type="entry name" value="HTH_GNTR"/>
    <property type="match status" value="1"/>
</dbReference>
<dbReference type="Gene3D" id="1.10.10.10">
    <property type="entry name" value="Winged helix-like DNA-binding domain superfamily/Winged helix DNA-binding domain"/>
    <property type="match status" value="1"/>
</dbReference>
<dbReference type="InterPro" id="IPR000524">
    <property type="entry name" value="Tscrpt_reg_HTH_GntR"/>
</dbReference>
<dbReference type="SUPFAM" id="SSF46785">
    <property type="entry name" value="Winged helix' DNA-binding domain"/>
    <property type="match status" value="1"/>
</dbReference>
<accession>A0AAE9HFD9</accession>
<keyword evidence="3" id="KW-0808">Transferase</keyword>
<keyword evidence="7" id="KW-0804">Transcription</keyword>
<dbReference type="AlphaFoldDB" id="A0AAE9HFD9"/>
<dbReference type="InterPro" id="IPR015424">
    <property type="entry name" value="PyrdxlP-dep_Trfase"/>
</dbReference>
<organism evidence="9 10">
    <name type="scientific">Alcaligenes faecalis</name>
    <dbReference type="NCBI Taxonomy" id="511"/>
    <lineage>
        <taxon>Bacteria</taxon>
        <taxon>Pseudomonadati</taxon>
        <taxon>Pseudomonadota</taxon>
        <taxon>Betaproteobacteria</taxon>
        <taxon>Burkholderiales</taxon>
        <taxon>Alcaligenaceae</taxon>
        <taxon>Alcaligenes</taxon>
    </lineage>
</organism>
<proteinExistence type="inferred from homology"/>
<dbReference type="CDD" id="cd07377">
    <property type="entry name" value="WHTH_GntR"/>
    <property type="match status" value="1"/>
</dbReference>
<keyword evidence="6" id="KW-0238">DNA-binding</keyword>
<dbReference type="InterPro" id="IPR015422">
    <property type="entry name" value="PyrdxlP-dep_Trfase_small"/>
</dbReference>
<dbReference type="Gene3D" id="3.40.640.10">
    <property type="entry name" value="Type I PLP-dependent aspartate aminotransferase-like (Major domain)"/>
    <property type="match status" value="1"/>
</dbReference>
<dbReference type="GO" id="GO:0003700">
    <property type="term" value="F:DNA-binding transcription factor activity"/>
    <property type="evidence" value="ECO:0007669"/>
    <property type="project" value="InterPro"/>
</dbReference>
<dbReference type="FunFam" id="3.40.640.10:FF:000023">
    <property type="entry name" value="Transcriptional regulator, GntR family"/>
    <property type="match status" value="1"/>
</dbReference>